<dbReference type="GO" id="GO:0006164">
    <property type="term" value="P:purine nucleotide biosynthetic process"/>
    <property type="evidence" value="ECO:0007669"/>
    <property type="project" value="UniProtKB-KW"/>
</dbReference>
<comment type="subunit">
    <text evidence="11">Homodimer.</text>
</comment>
<keyword evidence="6 11" id="KW-0521">NADP</keyword>
<dbReference type="GO" id="GO:0005829">
    <property type="term" value="C:cytosol"/>
    <property type="evidence" value="ECO:0007669"/>
    <property type="project" value="TreeGrafter"/>
</dbReference>
<evidence type="ECO:0000256" key="8">
    <source>
        <dbReference type="ARBA" id="ARBA00023102"/>
    </source>
</evidence>
<keyword evidence="2 11" id="KW-0554">One-carbon metabolism</keyword>
<dbReference type="PRINTS" id="PR00085">
    <property type="entry name" value="THFDHDRGNASE"/>
</dbReference>
<sequence>MEIYMIELRGKAVADAHKEILQEKMTGLESGTITMAVLLVGDDHGANMYADFMEKTAKNFGYGFVRKQLPSTATHQEVYDALMALNNDDAVHGILPLMPMPKQIDTEQLIDALNPKKDIDGLTTYNIGLVTAGKGGFAPCTAKACLAILDHYGIPLEGKHVVVVGRSQVIGKPVALMVLERHATVSICHSRTADLAHHIQQADIVIAAAGRAHMITANMVKAGAVVIDVGINELDGKTVGDVDYDAVSTVASAITPVPGGVGSVTTTMMLEAVYEAYHARNVNR</sequence>
<dbReference type="PANTHER" id="PTHR48099">
    <property type="entry name" value="C-1-TETRAHYDROFOLATE SYNTHASE, CYTOPLASMIC-RELATED"/>
    <property type="match status" value="1"/>
</dbReference>
<comment type="caution">
    <text evidence="11">Lacks conserved residue(s) required for the propagation of feature annotation.</text>
</comment>
<evidence type="ECO:0000256" key="7">
    <source>
        <dbReference type="ARBA" id="ARBA00023002"/>
    </source>
</evidence>
<dbReference type="GO" id="GO:0035999">
    <property type="term" value="P:tetrahydrofolate interconversion"/>
    <property type="evidence" value="ECO:0007669"/>
    <property type="project" value="UniProtKB-UniRule"/>
</dbReference>
<organism evidence="14">
    <name type="scientific">Veillonella atypica</name>
    <dbReference type="NCBI Taxonomy" id="39777"/>
    <lineage>
        <taxon>Bacteria</taxon>
        <taxon>Bacillati</taxon>
        <taxon>Bacillota</taxon>
        <taxon>Negativicutes</taxon>
        <taxon>Veillonellales</taxon>
        <taxon>Veillonellaceae</taxon>
        <taxon>Veillonella</taxon>
    </lineage>
</organism>
<dbReference type="HAMAP" id="MF_01576">
    <property type="entry name" value="THF_DHG_CYH"/>
    <property type="match status" value="1"/>
</dbReference>
<keyword evidence="9 11" id="KW-0486">Methionine biosynthesis</keyword>
<keyword evidence="7 11" id="KW-0560">Oxidoreductase</keyword>
<dbReference type="Pfam" id="PF02882">
    <property type="entry name" value="THF_DHG_CYH_C"/>
    <property type="match status" value="1"/>
</dbReference>
<dbReference type="CDD" id="cd01080">
    <property type="entry name" value="NAD_bind_m-THF_DH_Cyclohyd"/>
    <property type="match status" value="1"/>
</dbReference>
<dbReference type="Pfam" id="PF00763">
    <property type="entry name" value="THF_DHG_CYH"/>
    <property type="match status" value="1"/>
</dbReference>
<dbReference type="UniPathway" id="UPA00193"/>
<protein>
    <recommendedName>
        <fullName evidence="11">Bifunctional protein FolD</fullName>
    </recommendedName>
    <domain>
        <recommendedName>
            <fullName evidence="11">Methylenetetrahydrofolate dehydrogenase</fullName>
            <ecNumber evidence="11">1.5.1.5</ecNumber>
        </recommendedName>
    </domain>
    <domain>
        <recommendedName>
            <fullName evidence="11">Methenyltetrahydrofolate cyclohydrolase</fullName>
            <ecNumber evidence="11">3.5.4.9</ecNumber>
        </recommendedName>
    </domain>
</protein>
<evidence type="ECO:0000256" key="1">
    <source>
        <dbReference type="ARBA" id="ARBA00004777"/>
    </source>
</evidence>
<name>A0A133S7G3_9FIRM</name>
<dbReference type="PANTHER" id="PTHR48099:SF5">
    <property type="entry name" value="C-1-TETRAHYDROFOLATE SYNTHASE, CYTOPLASMIC"/>
    <property type="match status" value="1"/>
</dbReference>
<evidence type="ECO:0000256" key="9">
    <source>
        <dbReference type="ARBA" id="ARBA00023167"/>
    </source>
</evidence>
<dbReference type="STRING" id="39777.B7L28_07745"/>
<dbReference type="SUPFAM" id="SSF53223">
    <property type="entry name" value="Aminoacid dehydrogenase-like, N-terminal domain"/>
    <property type="match status" value="1"/>
</dbReference>
<reference evidence="14 15" key="1">
    <citation type="submission" date="2016-01" db="EMBL/GenBank/DDBJ databases">
        <authorList>
            <person name="Oliw E.H."/>
        </authorList>
    </citation>
    <scope>NUCLEOTIDE SEQUENCE [LARGE SCALE GENOMIC DNA]</scope>
    <source>
        <strain evidence="14 15">CMW7756B</strain>
    </source>
</reference>
<comment type="function">
    <text evidence="11">Catalyzes the oxidation of 5,10-methylenetetrahydrofolate to 5,10-methenyltetrahydrofolate and then the hydrolysis of 5,10-methenyltetrahydrofolate to 10-formyltetrahydrofolate.</text>
</comment>
<evidence type="ECO:0000256" key="3">
    <source>
        <dbReference type="ARBA" id="ARBA00022605"/>
    </source>
</evidence>
<keyword evidence="4 11" id="KW-0658">Purine biosynthesis</keyword>
<evidence type="ECO:0000313" key="15">
    <source>
        <dbReference type="Proteomes" id="UP000070226"/>
    </source>
</evidence>
<accession>A0A133S7G3</accession>
<dbReference type="InterPro" id="IPR046346">
    <property type="entry name" value="Aminoacid_DH-like_N_sf"/>
</dbReference>
<dbReference type="Gene3D" id="3.40.50.10860">
    <property type="entry name" value="Leucine Dehydrogenase, chain A, domain 1"/>
    <property type="match status" value="1"/>
</dbReference>
<feature type="binding site" evidence="11">
    <location>
        <position position="231"/>
    </location>
    <ligand>
        <name>NADP(+)</name>
        <dbReference type="ChEBI" id="CHEBI:58349"/>
    </ligand>
</feature>
<evidence type="ECO:0000256" key="4">
    <source>
        <dbReference type="ARBA" id="ARBA00022755"/>
    </source>
</evidence>
<keyword evidence="3 11" id="KW-0028">Amino-acid biosynthesis</keyword>
<evidence type="ECO:0000259" key="13">
    <source>
        <dbReference type="Pfam" id="PF02882"/>
    </source>
</evidence>
<dbReference type="Gene3D" id="3.40.50.720">
    <property type="entry name" value="NAD(P)-binding Rossmann-like Domain"/>
    <property type="match status" value="1"/>
</dbReference>
<dbReference type="EC" id="3.5.4.9" evidence="11"/>
<dbReference type="AlphaFoldDB" id="A0A133S7G3"/>
<evidence type="ECO:0000256" key="10">
    <source>
        <dbReference type="ARBA" id="ARBA00023268"/>
    </source>
</evidence>
<evidence type="ECO:0000259" key="12">
    <source>
        <dbReference type="Pfam" id="PF00763"/>
    </source>
</evidence>
<dbReference type="GO" id="GO:0009086">
    <property type="term" value="P:methionine biosynthetic process"/>
    <property type="evidence" value="ECO:0007669"/>
    <property type="project" value="UniProtKB-KW"/>
</dbReference>
<proteinExistence type="inferred from homology"/>
<dbReference type="SUPFAM" id="SSF51735">
    <property type="entry name" value="NAD(P)-binding Rossmann-fold domains"/>
    <property type="match status" value="1"/>
</dbReference>
<keyword evidence="10 11" id="KW-0511">Multifunctional enzyme</keyword>
<evidence type="ECO:0000256" key="5">
    <source>
        <dbReference type="ARBA" id="ARBA00022801"/>
    </source>
</evidence>
<dbReference type="InterPro" id="IPR020631">
    <property type="entry name" value="THF_DH/CycHdrlase_NAD-bd_dom"/>
</dbReference>
<dbReference type="PATRIC" id="fig|39777.7.peg.111"/>
<dbReference type="GO" id="GO:0004488">
    <property type="term" value="F:methylenetetrahydrofolate dehydrogenase (NADP+) activity"/>
    <property type="evidence" value="ECO:0007669"/>
    <property type="project" value="UniProtKB-UniRule"/>
</dbReference>
<feature type="domain" description="Tetrahydrofolate dehydrogenase/cyclohydrolase catalytic" evidence="12">
    <location>
        <begin position="8"/>
        <end position="120"/>
    </location>
</feature>
<dbReference type="FunFam" id="3.40.50.720:FF:000094">
    <property type="entry name" value="Bifunctional protein FolD"/>
    <property type="match status" value="1"/>
</dbReference>
<evidence type="ECO:0000256" key="6">
    <source>
        <dbReference type="ARBA" id="ARBA00022857"/>
    </source>
</evidence>
<dbReference type="EC" id="1.5.1.5" evidence="11"/>
<dbReference type="InterPro" id="IPR020630">
    <property type="entry name" value="THF_DH/CycHdrlase_cat_dom"/>
</dbReference>
<feature type="binding site" evidence="11">
    <location>
        <begin position="165"/>
        <end position="167"/>
    </location>
    <ligand>
        <name>NADP(+)</name>
        <dbReference type="ChEBI" id="CHEBI:58349"/>
    </ligand>
</feature>
<comment type="similarity">
    <text evidence="11">Belongs to the tetrahydrofolate dehydrogenase/cyclohydrolase family.</text>
</comment>
<evidence type="ECO:0000313" key="14">
    <source>
        <dbReference type="EMBL" id="KXA65629.1"/>
    </source>
</evidence>
<keyword evidence="8 11" id="KW-0368">Histidine biosynthesis</keyword>
<gene>
    <name evidence="11" type="primary">folD</name>
    <name evidence="14" type="ORF">HMPREF3233_00114</name>
</gene>
<dbReference type="Proteomes" id="UP000070226">
    <property type="component" value="Unassembled WGS sequence"/>
</dbReference>
<evidence type="ECO:0000256" key="2">
    <source>
        <dbReference type="ARBA" id="ARBA00022563"/>
    </source>
</evidence>
<comment type="catalytic activity">
    <reaction evidence="11">
        <text>(6R)-5,10-methenyltetrahydrofolate + H2O = (6R)-10-formyltetrahydrofolate + H(+)</text>
        <dbReference type="Rhea" id="RHEA:23700"/>
        <dbReference type="ChEBI" id="CHEBI:15377"/>
        <dbReference type="ChEBI" id="CHEBI:15378"/>
        <dbReference type="ChEBI" id="CHEBI:57455"/>
        <dbReference type="ChEBI" id="CHEBI:195366"/>
        <dbReference type="EC" id="3.5.4.9"/>
    </reaction>
</comment>
<comment type="pathway">
    <text evidence="1 11">One-carbon metabolism; tetrahydrofolate interconversion.</text>
</comment>
<comment type="catalytic activity">
    <reaction evidence="11">
        <text>(6R)-5,10-methylene-5,6,7,8-tetrahydrofolate + NADP(+) = (6R)-5,10-methenyltetrahydrofolate + NADPH</text>
        <dbReference type="Rhea" id="RHEA:22812"/>
        <dbReference type="ChEBI" id="CHEBI:15636"/>
        <dbReference type="ChEBI" id="CHEBI:57455"/>
        <dbReference type="ChEBI" id="CHEBI:57783"/>
        <dbReference type="ChEBI" id="CHEBI:58349"/>
        <dbReference type="EC" id="1.5.1.5"/>
    </reaction>
</comment>
<dbReference type="InterPro" id="IPR000672">
    <property type="entry name" value="THF_DH/CycHdrlase"/>
</dbReference>
<dbReference type="GO" id="GO:0004477">
    <property type="term" value="F:methenyltetrahydrofolate cyclohydrolase activity"/>
    <property type="evidence" value="ECO:0007669"/>
    <property type="project" value="UniProtKB-UniRule"/>
</dbReference>
<dbReference type="InterPro" id="IPR036291">
    <property type="entry name" value="NAD(P)-bd_dom_sf"/>
</dbReference>
<keyword evidence="5 11" id="KW-0378">Hydrolase</keyword>
<evidence type="ECO:0000256" key="11">
    <source>
        <dbReference type="HAMAP-Rule" id="MF_01576"/>
    </source>
</evidence>
<feature type="domain" description="Tetrahydrofolate dehydrogenase/cyclohydrolase NAD(P)-binding" evidence="13">
    <location>
        <begin position="139"/>
        <end position="279"/>
    </location>
</feature>
<dbReference type="EMBL" id="LRQT01000002">
    <property type="protein sequence ID" value="KXA65629.1"/>
    <property type="molecule type" value="Genomic_DNA"/>
</dbReference>
<comment type="caution">
    <text evidence="14">The sequence shown here is derived from an EMBL/GenBank/DDBJ whole genome shotgun (WGS) entry which is preliminary data.</text>
</comment>
<dbReference type="GO" id="GO:0000105">
    <property type="term" value="P:L-histidine biosynthetic process"/>
    <property type="evidence" value="ECO:0007669"/>
    <property type="project" value="UniProtKB-KW"/>
</dbReference>